<feature type="non-terminal residue" evidence="1">
    <location>
        <position position="138"/>
    </location>
</feature>
<evidence type="ECO:0000313" key="2">
    <source>
        <dbReference type="Proteomes" id="UP000715095"/>
    </source>
</evidence>
<reference evidence="1 2" key="1">
    <citation type="journal article" date="2021" name="Sci. Rep.">
        <title>The distribution of antibiotic resistance genes in chicken gut microbiota commensals.</title>
        <authorList>
            <person name="Juricova H."/>
            <person name="Matiasovicova J."/>
            <person name="Kubasova T."/>
            <person name="Cejkova D."/>
            <person name="Rychlik I."/>
        </authorList>
    </citation>
    <scope>NUCLEOTIDE SEQUENCE [LARGE SCALE GENOMIC DNA]</scope>
    <source>
        <strain evidence="1 2">An829</strain>
    </source>
</reference>
<accession>A0ABS2DVG5</accession>
<sequence>MMGFRQNADGALTWGYGQRYVKYDLMGRKVFNRMLPEGYDDFSHSLDPMQNGNYLIRVSDADYARPDGKRVRTIRDVIIEVAPNGEVVDEWNLNNILDPYRSDVIKTLDQGAVCLNIDVNKQGVTMSADELAELDKSD</sequence>
<evidence type="ECO:0000313" key="1">
    <source>
        <dbReference type="EMBL" id="MBM6705305.1"/>
    </source>
</evidence>
<name>A0ABS2DVG5_9BURK</name>
<dbReference type="EMBL" id="JACJJC010000309">
    <property type="protein sequence ID" value="MBM6705305.1"/>
    <property type="molecule type" value="Genomic_DNA"/>
</dbReference>
<dbReference type="PANTHER" id="PTHR35340">
    <property type="entry name" value="PQQ ENZYME REPEAT PROTEIN-RELATED"/>
    <property type="match status" value="1"/>
</dbReference>
<proteinExistence type="predicted"/>
<protein>
    <submittedName>
        <fullName evidence="1">Aryl-sulfate sulfotransferase</fullName>
    </submittedName>
</protein>
<feature type="non-terminal residue" evidence="1">
    <location>
        <position position="1"/>
    </location>
</feature>
<comment type="caution">
    <text evidence="1">The sequence shown here is derived from an EMBL/GenBank/DDBJ whole genome shotgun (WGS) entry which is preliminary data.</text>
</comment>
<organism evidence="1 2">
    <name type="scientific">Sutterella massiliensis</name>
    <dbReference type="NCBI Taxonomy" id="1816689"/>
    <lineage>
        <taxon>Bacteria</taxon>
        <taxon>Pseudomonadati</taxon>
        <taxon>Pseudomonadota</taxon>
        <taxon>Betaproteobacteria</taxon>
        <taxon>Burkholderiales</taxon>
        <taxon>Sutterellaceae</taxon>
        <taxon>Sutterella</taxon>
    </lineage>
</organism>
<gene>
    <name evidence="1" type="ORF">H6A60_12605</name>
</gene>
<dbReference type="RefSeq" id="WP_205105211.1">
    <property type="nucleotide sequence ID" value="NZ_JACJJC010000309.1"/>
</dbReference>
<keyword evidence="2" id="KW-1185">Reference proteome</keyword>
<dbReference type="Proteomes" id="UP000715095">
    <property type="component" value="Unassembled WGS sequence"/>
</dbReference>
<dbReference type="InterPro" id="IPR053143">
    <property type="entry name" value="Arylsulfate_ST"/>
</dbReference>
<dbReference type="PANTHER" id="PTHR35340:SF10">
    <property type="entry name" value="CYTOPLASMIC PROTEIN"/>
    <property type="match status" value="1"/>
</dbReference>
<dbReference type="InterPro" id="IPR010262">
    <property type="entry name" value="Arylsulfotransferase_bact"/>
</dbReference>
<dbReference type="Pfam" id="PF05935">
    <property type="entry name" value="Arylsulfotrans"/>
    <property type="match status" value="1"/>
</dbReference>